<evidence type="ECO:0000259" key="15">
    <source>
        <dbReference type="Pfam" id="PF12022"/>
    </source>
</evidence>
<dbReference type="InterPro" id="IPR024602">
    <property type="entry name" value="COG_su2_N"/>
</dbReference>
<evidence type="ECO:0000256" key="4">
    <source>
        <dbReference type="ARBA" id="ARBA00007603"/>
    </source>
</evidence>
<keyword evidence="11 13" id="KW-0472">Membrane</keyword>
<dbReference type="Pfam" id="PF12022">
    <property type="entry name" value="COG2_C"/>
    <property type="match status" value="1"/>
</dbReference>
<evidence type="ECO:0000256" key="2">
    <source>
        <dbReference type="ARBA" id="ARBA00004395"/>
    </source>
</evidence>
<evidence type="ECO:0000256" key="7">
    <source>
        <dbReference type="ARBA" id="ARBA00022692"/>
    </source>
</evidence>
<evidence type="ECO:0000256" key="6">
    <source>
        <dbReference type="ARBA" id="ARBA00022448"/>
    </source>
</evidence>
<comment type="subcellular location">
    <subcellularLocation>
        <location evidence="2">Golgi apparatus membrane</location>
        <topology evidence="2">Peripheral membrane protein</topology>
    </subcellularLocation>
    <subcellularLocation>
        <location evidence="1">Membrane</location>
        <topology evidence="1">Multi-pass membrane protein</topology>
    </subcellularLocation>
</comment>
<dbReference type="InterPro" id="IPR009316">
    <property type="entry name" value="COG2"/>
</dbReference>
<feature type="transmembrane region" description="Helical" evidence="13">
    <location>
        <begin position="69"/>
        <end position="88"/>
    </location>
</feature>
<dbReference type="GO" id="GO:0006891">
    <property type="term" value="P:intra-Golgi vesicle-mediated transport"/>
    <property type="evidence" value="ECO:0007669"/>
    <property type="project" value="TreeGrafter"/>
</dbReference>
<dbReference type="GO" id="GO:0017119">
    <property type="term" value="C:Golgi transport complex"/>
    <property type="evidence" value="ECO:0007669"/>
    <property type="project" value="TreeGrafter"/>
</dbReference>
<accession>A0A085MX43</accession>
<keyword evidence="10" id="KW-0333">Golgi apparatus</keyword>
<dbReference type="InterPro" id="IPR007248">
    <property type="entry name" value="Mpv17_PMP22"/>
</dbReference>
<evidence type="ECO:0000259" key="14">
    <source>
        <dbReference type="Pfam" id="PF06148"/>
    </source>
</evidence>
<evidence type="ECO:0000256" key="10">
    <source>
        <dbReference type="ARBA" id="ARBA00023034"/>
    </source>
</evidence>
<keyword evidence="6" id="KW-0813">Transport</keyword>
<evidence type="ECO:0000256" key="1">
    <source>
        <dbReference type="ARBA" id="ARBA00004141"/>
    </source>
</evidence>
<evidence type="ECO:0000256" key="12">
    <source>
        <dbReference type="ARBA" id="ARBA00031344"/>
    </source>
</evidence>
<dbReference type="AlphaFoldDB" id="A0A085MX43"/>
<organism evidence="16">
    <name type="scientific">Trichuris suis</name>
    <name type="common">pig whipworm</name>
    <dbReference type="NCBI Taxonomy" id="68888"/>
    <lineage>
        <taxon>Eukaryota</taxon>
        <taxon>Metazoa</taxon>
        <taxon>Ecdysozoa</taxon>
        <taxon>Nematoda</taxon>
        <taxon>Enoplea</taxon>
        <taxon>Dorylaimia</taxon>
        <taxon>Trichinellida</taxon>
        <taxon>Trichuridae</taxon>
        <taxon>Trichuris</taxon>
    </lineage>
</organism>
<proteinExistence type="inferred from homology"/>
<keyword evidence="9 13" id="KW-1133">Transmembrane helix</keyword>
<name>A0A085MX43_9BILA</name>
<dbReference type="Proteomes" id="UP000030758">
    <property type="component" value="Unassembled WGS sequence"/>
</dbReference>
<sequence length="840" mass="95659">MQALRNIGALKAKCTEMYAWYNRKLLLHPWKGQMVVAGFMMISGDLISQIAVERRRSLNEIEVERAARFLFIGTFYVGPSLWAWFTFLERRFPGTTIGVAVKRMMLDQLVFAPVSYLGFLALIGFLKSMDSDGVREKVENEFWPVYLANLKVWPAVQLFNFYIIPVQHRLLITKCVGFLWNAFLSAMHDEATSFCFDRSKFTHSAFNAHQLLRGAMELGFSLERIRDDLRVYLKIIQNSMIEMINQDYAHFVLLSSNIVNLRSPVDKLVQSVEKAANEIDQSDTRLKASELTEKLEEQRRLSSNAQQLQSKLITMQLLQRIKNLLQSPNPDNFVLSALARHILKAKVVVELSDEKSNRDTLNRCLAQIGEYLQAEFGPSFLVSIRNEDHNRIGKLLELFTACGCDDALHAVFIAEFVNPRLNECLLKREVPFKAVLSELTVIHKEYFSLLSKAAKSSGVTFLADCLLMALVGFTERHLKSSFVPTDPSNFRDTYRAFSNFAAELVRRCGSVEASTSKLLKLTRSKFDVQVYHQLCCLETLSSLEEIMKPSVPLEPSTGSAYHFKLHDLLCNTLERIWCEEQSINGLFLLPLAWSCLILTFRLLNVYEKFVGEYHRNCESLLDELDFAANKPSKQNVEDVVHFIKDGFRFVDFLSKIYDRLLLPKWSSDFSTSRVHEVVKSSLSSIELVISGLVSSLLTDWLSSRLIRYWAAVSDLPRLFRWTRKESPIKIHQLLSDASVPNDLLRDMFRRTLDTATSIYATNVSQVLSSVDQISSSLSKLKRGTKATAADVLSDDGKIKLQLQLDLFKVKTVLDSLPLPDDCDAYSTLSRLTKEVGGLLQ</sequence>
<evidence type="ECO:0000313" key="16">
    <source>
        <dbReference type="EMBL" id="KFD61789.1"/>
    </source>
</evidence>
<comment type="similarity">
    <text evidence="3">Belongs to the peroxisomal membrane protein PXMP2/4 family.</text>
</comment>
<reference evidence="16" key="1">
    <citation type="journal article" date="2014" name="Nat. Genet.">
        <title>Genome and transcriptome of the porcine whipworm Trichuris suis.</title>
        <authorList>
            <person name="Jex A.R."/>
            <person name="Nejsum P."/>
            <person name="Schwarz E.M."/>
            <person name="Hu L."/>
            <person name="Young N.D."/>
            <person name="Hall R.S."/>
            <person name="Korhonen P.K."/>
            <person name="Liao S."/>
            <person name="Thamsborg S."/>
            <person name="Xia J."/>
            <person name="Xu P."/>
            <person name="Wang S."/>
            <person name="Scheerlinck J.P."/>
            <person name="Hofmann A."/>
            <person name="Sternberg P.W."/>
            <person name="Wang J."/>
            <person name="Gasser R.B."/>
        </authorList>
    </citation>
    <scope>NUCLEOTIDE SEQUENCE [LARGE SCALE GENOMIC DNA]</scope>
    <source>
        <strain evidence="16">DCEP-RM93F</strain>
    </source>
</reference>
<dbReference type="GO" id="GO:0015031">
    <property type="term" value="P:protein transport"/>
    <property type="evidence" value="ECO:0007669"/>
    <property type="project" value="UniProtKB-KW"/>
</dbReference>
<evidence type="ECO:0000256" key="3">
    <source>
        <dbReference type="ARBA" id="ARBA00006824"/>
    </source>
</evidence>
<feature type="domain" description="COG complex component COG2 C-terminal" evidence="15">
    <location>
        <begin position="525"/>
        <end position="805"/>
    </location>
</feature>
<evidence type="ECO:0000256" key="5">
    <source>
        <dbReference type="ARBA" id="ARBA00020977"/>
    </source>
</evidence>
<feature type="transmembrane region" description="Helical" evidence="13">
    <location>
        <begin position="108"/>
        <end position="126"/>
    </location>
</feature>
<keyword evidence="7 13" id="KW-0812">Transmembrane</keyword>
<evidence type="ECO:0000256" key="9">
    <source>
        <dbReference type="ARBA" id="ARBA00022989"/>
    </source>
</evidence>
<gene>
    <name evidence="16" type="ORF">M514_04322</name>
</gene>
<evidence type="ECO:0000256" key="13">
    <source>
        <dbReference type="SAM" id="Phobius"/>
    </source>
</evidence>
<dbReference type="Pfam" id="PF04117">
    <property type="entry name" value="Mpv17_PMP22"/>
    <property type="match status" value="1"/>
</dbReference>
<dbReference type="GO" id="GO:0000139">
    <property type="term" value="C:Golgi membrane"/>
    <property type="evidence" value="ECO:0007669"/>
    <property type="project" value="UniProtKB-SubCell"/>
</dbReference>
<dbReference type="InterPro" id="IPR024603">
    <property type="entry name" value="COG_complex_COG2_C"/>
</dbReference>
<feature type="domain" description="Conserved oligomeric Golgi complex subunit 2 N-terminal" evidence="14">
    <location>
        <begin position="195"/>
        <end position="267"/>
    </location>
</feature>
<dbReference type="PANTHER" id="PTHR12961:SF0">
    <property type="entry name" value="CONSERVED OLIGOMERIC GOLGI COMPLEX SUBUNIT 2"/>
    <property type="match status" value="1"/>
</dbReference>
<evidence type="ECO:0000256" key="11">
    <source>
        <dbReference type="ARBA" id="ARBA00023136"/>
    </source>
</evidence>
<feature type="non-terminal residue" evidence="16">
    <location>
        <position position="840"/>
    </location>
</feature>
<protein>
    <recommendedName>
        <fullName evidence="5">Conserved oligomeric Golgi complex subunit 2</fullName>
    </recommendedName>
    <alternativeName>
        <fullName evidence="12">Component of oligomeric Golgi complex 2</fullName>
    </alternativeName>
</protein>
<dbReference type="Pfam" id="PF06148">
    <property type="entry name" value="COG2_N"/>
    <property type="match status" value="1"/>
</dbReference>
<dbReference type="GO" id="GO:0007030">
    <property type="term" value="P:Golgi organization"/>
    <property type="evidence" value="ECO:0007669"/>
    <property type="project" value="InterPro"/>
</dbReference>
<dbReference type="PANTHER" id="PTHR12961">
    <property type="entry name" value="CONSERVED OLIGOMERIC GOLGI COMPLEX COMPONENT 2"/>
    <property type="match status" value="1"/>
</dbReference>
<evidence type="ECO:0000256" key="8">
    <source>
        <dbReference type="ARBA" id="ARBA00022927"/>
    </source>
</evidence>
<keyword evidence="8" id="KW-0653">Protein transport</keyword>
<comment type="similarity">
    <text evidence="4">Belongs to the COG2 family.</text>
</comment>
<dbReference type="EMBL" id="KL367611">
    <property type="protein sequence ID" value="KFD61789.1"/>
    <property type="molecule type" value="Genomic_DNA"/>
</dbReference>